<dbReference type="Pfam" id="PF07751">
    <property type="entry name" value="Abi_2"/>
    <property type="match status" value="1"/>
</dbReference>
<proteinExistence type="predicted"/>
<dbReference type="EMBL" id="QAMZ01000052">
    <property type="protein sequence ID" value="PWL52067.1"/>
    <property type="molecule type" value="Genomic_DNA"/>
</dbReference>
<protein>
    <submittedName>
        <fullName evidence="1">Abortive infection bacteriophage resistance protein</fullName>
    </submittedName>
</protein>
<evidence type="ECO:0000313" key="1">
    <source>
        <dbReference type="EMBL" id="PWL52067.1"/>
    </source>
</evidence>
<reference evidence="1 2" key="1">
    <citation type="submission" date="2018-03" db="EMBL/GenBank/DDBJ databases">
        <title>The uncultured portion of the human microbiome is neutrally assembled.</title>
        <authorList>
            <person name="Jeraldo P."/>
            <person name="Boardman L."/>
            <person name="White B.A."/>
            <person name="Nelson H."/>
            <person name="Goldenfeld N."/>
            <person name="Chia N."/>
        </authorList>
    </citation>
    <scope>NUCLEOTIDE SEQUENCE [LARGE SCALE GENOMIC DNA]</scope>
    <source>
        <strain evidence="1">CIM:MAG 903</strain>
    </source>
</reference>
<dbReference type="PIRSF" id="PIRSF034934">
    <property type="entry name" value="AbiF_AbiD"/>
    <property type="match status" value="1"/>
</dbReference>
<comment type="caution">
    <text evidence="1">The sequence shown here is derived from an EMBL/GenBank/DDBJ whole genome shotgun (WGS) entry which is preliminary data.</text>
</comment>
<dbReference type="InterPro" id="IPR011664">
    <property type="entry name" value="Abi_system_AbiD/AbiF-like"/>
</dbReference>
<sequence>MGEERHIKKLKDPKTFKEQLEILKSRNMIIENEDECLKILSRTNYYRLTAYALQYKVNDDYNNKISFNEMYQIYMFDKKLRNLIMEILEGIEISLRTYMAYSLAMKYGPEAHEKEEVFDDLNSYKGYFNSQHKHVKGLKDEISSSIYSRRRELFIKHYKNEYDGHFPIWVIVEVLSFGVLSRMYSNLKTDDKKIIARGGFNTNESLLSGWVDNLSTMRNTCAHYGRLYNKKFTPISIHYRYKKFNLINNGLFAYILAIKELTLNKQEWISFRNGLESLVDWYEEYIDLKLIDFPDNWKEIIDVN</sequence>
<accession>A0A316M0K3</accession>
<name>A0A316M0K3_9CLOT</name>
<dbReference type="InterPro" id="IPR017034">
    <property type="entry name" value="Abi_system_AbiD/AbiF"/>
</dbReference>
<organism evidence="1 2">
    <name type="scientific">Clostridium cadaveris</name>
    <dbReference type="NCBI Taxonomy" id="1529"/>
    <lineage>
        <taxon>Bacteria</taxon>
        <taxon>Bacillati</taxon>
        <taxon>Bacillota</taxon>
        <taxon>Clostridia</taxon>
        <taxon>Eubacteriales</taxon>
        <taxon>Clostridiaceae</taxon>
        <taxon>Clostridium</taxon>
    </lineage>
</organism>
<dbReference type="AlphaFoldDB" id="A0A316M0K3"/>
<gene>
    <name evidence="1" type="ORF">DBY38_12160</name>
</gene>
<evidence type="ECO:0000313" key="2">
    <source>
        <dbReference type="Proteomes" id="UP000246114"/>
    </source>
</evidence>
<dbReference type="Proteomes" id="UP000246114">
    <property type="component" value="Unassembled WGS sequence"/>
</dbReference>